<sequence>MDERHPDYINASYIYGYNKTRAFIASQGPTDDMLMDFWRMVWYLDCGKIMKCVQYWPDEGCKEYEDFLITNRGTEYFSDFIIRKLSIQKTHGEERKLIHFHFTAWPDKSVPKYSSSLVHFRHKVETTIVNENGPVIVHCSAGIGRTGTFIALNVLSEQAATEGYVDPVGCVSNLREQRVNMVQTAEQYIFLHMTLLETLMLSTSALPSSRFLGAYEELLAFDKTQRTRKIDVEFSRMEKMSPVADVCQYVRAKELRNRNKNRYSNILPDADHMPYLTPSGKRSEPDYINAVFLPGYKKKRAFIVTQTPLEATKTDFWRLVVEHDVHTIVMMNNKSEMKEDEIYWPENEEKYEIMTITKTGLECEKGLRKMTFDLKRFGQTRKLQQIQFEGWPDDSALPSSPKDVINLLDAVQFWQQQSGNNPVLVHCMNGADRSGLFCVASTVLERMKIEQDVAIAQVIKEMRNYREQIIPSVDQFQFVHEVVKEYILQNETYSNFTY</sequence>
<dbReference type="PRINTS" id="PR00700">
    <property type="entry name" value="PRTYPHPHTASE"/>
</dbReference>
<keyword evidence="8" id="KW-1185">Reference proteome</keyword>
<dbReference type="Gene3D" id="3.90.190.10">
    <property type="entry name" value="Protein tyrosine phosphatase superfamily"/>
    <property type="match status" value="2"/>
</dbReference>
<accession>A0ABY7FUJ0</accession>
<dbReference type="PROSITE" id="PS50056">
    <property type="entry name" value="TYR_PHOSPHATASE_2"/>
    <property type="match status" value="2"/>
</dbReference>
<evidence type="ECO:0000256" key="4">
    <source>
        <dbReference type="ARBA" id="ARBA00022912"/>
    </source>
</evidence>
<evidence type="ECO:0000259" key="5">
    <source>
        <dbReference type="PROSITE" id="PS50055"/>
    </source>
</evidence>
<dbReference type="PANTHER" id="PTHR19134:SF562">
    <property type="entry name" value="PROTEIN-TYROSINE-PHOSPHATASE"/>
    <property type="match status" value="1"/>
</dbReference>
<gene>
    <name evidence="7" type="ORF">MAR_038503</name>
</gene>
<evidence type="ECO:0000313" key="8">
    <source>
        <dbReference type="Proteomes" id="UP001164746"/>
    </source>
</evidence>
<dbReference type="SMART" id="SM00404">
    <property type="entry name" value="PTPc_motif"/>
    <property type="match status" value="2"/>
</dbReference>
<feature type="domain" description="Tyrosine-protein phosphatase" evidence="5">
    <location>
        <begin position="230"/>
        <end position="486"/>
    </location>
</feature>
<dbReference type="SUPFAM" id="SSF52799">
    <property type="entry name" value="(Phosphotyrosine protein) phosphatases II"/>
    <property type="match status" value="2"/>
</dbReference>
<dbReference type="PANTHER" id="PTHR19134">
    <property type="entry name" value="RECEPTOR-TYPE TYROSINE-PROTEIN PHOSPHATASE"/>
    <property type="match status" value="1"/>
</dbReference>
<dbReference type="PROSITE" id="PS00383">
    <property type="entry name" value="TYR_PHOSPHATASE_1"/>
    <property type="match status" value="2"/>
</dbReference>
<feature type="domain" description="Tyrosine specific protein phosphatases" evidence="6">
    <location>
        <begin position="402"/>
        <end position="477"/>
    </location>
</feature>
<proteinExistence type="inferred from homology"/>
<keyword evidence="4" id="KW-0904">Protein phosphatase</keyword>
<evidence type="ECO:0000256" key="3">
    <source>
        <dbReference type="ARBA" id="ARBA00022801"/>
    </source>
</evidence>
<dbReference type="InterPro" id="IPR029021">
    <property type="entry name" value="Prot-tyrosine_phosphatase-like"/>
</dbReference>
<comment type="similarity">
    <text evidence="1">Belongs to the protein-tyrosine phosphatase family.</text>
</comment>
<feature type="domain" description="Tyrosine specific protein phosphatases" evidence="6">
    <location>
        <begin position="118"/>
        <end position="189"/>
    </location>
</feature>
<dbReference type="PROSITE" id="PS50055">
    <property type="entry name" value="TYR_PHOSPHATASE_PTP"/>
    <property type="match status" value="2"/>
</dbReference>
<protein>
    <recommendedName>
        <fullName evidence="2">protein-tyrosine-phosphatase</fullName>
        <ecNumber evidence="2">3.1.3.48</ecNumber>
    </recommendedName>
</protein>
<dbReference type="InterPro" id="IPR016130">
    <property type="entry name" value="Tyr_Pase_AS"/>
</dbReference>
<dbReference type="EC" id="3.1.3.48" evidence="2"/>
<dbReference type="EMBL" id="CP111024">
    <property type="protein sequence ID" value="WAR24834.1"/>
    <property type="molecule type" value="Genomic_DNA"/>
</dbReference>
<dbReference type="Pfam" id="PF00102">
    <property type="entry name" value="Y_phosphatase"/>
    <property type="match status" value="2"/>
</dbReference>
<keyword evidence="3" id="KW-0378">Hydrolase</keyword>
<dbReference type="InterPro" id="IPR000387">
    <property type="entry name" value="Tyr_Pase_dom"/>
</dbReference>
<dbReference type="InterPro" id="IPR050348">
    <property type="entry name" value="Protein-Tyr_Phosphatase"/>
</dbReference>
<dbReference type="CDD" id="cd00047">
    <property type="entry name" value="PTPc"/>
    <property type="match status" value="1"/>
</dbReference>
<feature type="domain" description="Tyrosine-protein phosphatase" evidence="5">
    <location>
        <begin position="1"/>
        <end position="198"/>
    </location>
</feature>
<organism evidence="7 8">
    <name type="scientific">Mya arenaria</name>
    <name type="common">Soft-shell clam</name>
    <dbReference type="NCBI Taxonomy" id="6604"/>
    <lineage>
        <taxon>Eukaryota</taxon>
        <taxon>Metazoa</taxon>
        <taxon>Spiralia</taxon>
        <taxon>Lophotrochozoa</taxon>
        <taxon>Mollusca</taxon>
        <taxon>Bivalvia</taxon>
        <taxon>Autobranchia</taxon>
        <taxon>Heteroconchia</taxon>
        <taxon>Euheterodonta</taxon>
        <taxon>Imparidentia</taxon>
        <taxon>Neoheterodontei</taxon>
        <taxon>Myida</taxon>
        <taxon>Myoidea</taxon>
        <taxon>Myidae</taxon>
        <taxon>Mya</taxon>
    </lineage>
</organism>
<dbReference type="InterPro" id="IPR003595">
    <property type="entry name" value="Tyr_Pase_cat"/>
</dbReference>
<dbReference type="Proteomes" id="UP001164746">
    <property type="component" value="Chromosome 13"/>
</dbReference>
<name>A0ABY7FUJ0_MYAAR</name>
<dbReference type="InterPro" id="IPR000242">
    <property type="entry name" value="PTP_cat"/>
</dbReference>
<dbReference type="SMART" id="SM00194">
    <property type="entry name" value="PTPc"/>
    <property type="match status" value="2"/>
</dbReference>
<evidence type="ECO:0000256" key="2">
    <source>
        <dbReference type="ARBA" id="ARBA00013064"/>
    </source>
</evidence>
<evidence type="ECO:0000259" key="6">
    <source>
        <dbReference type="PROSITE" id="PS50056"/>
    </source>
</evidence>
<reference evidence="7" key="1">
    <citation type="submission" date="2022-11" db="EMBL/GenBank/DDBJ databases">
        <title>Centuries of genome instability and evolution in soft-shell clam transmissible cancer (bioRxiv).</title>
        <authorList>
            <person name="Hart S.F.M."/>
            <person name="Yonemitsu M.A."/>
            <person name="Giersch R.M."/>
            <person name="Beal B.F."/>
            <person name="Arriagada G."/>
            <person name="Davis B.W."/>
            <person name="Ostrander E.A."/>
            <person name="Goff S.P."/>
            <person name="Metzger M.J."/>
        </authorList>
    </citation>
    <scope>NUCLEOTIDE SEQUENCE</scope>
    <source>
        <strain evidence="7">MELC-2E11</strain>
        <tissue evidence="7">Siphon/mantle</tissue>
    </source>
</reference>
<evidence type="ECO:0000313" key="7">
    <source>
        <dbReference type="EMBL" id="WAR24834.1"/>
    </source>
</evidence>
<evidence type="ECO:0000256" key="1">
    <source>
        <dbReference type="ARBA" id="ARBA00009580"/>
    </source>
</evidence>